<dbReference type="PANTHER" id="PTHR47953:SF19">
    <property type="entry name" value="OS06G0641600 PROTEIN"/>
    <property type="match status" value="1"/>
</dbReference>
<evidence type="ECO:0000256" key="10">
    <source>
        <dbReference type="ARBA" id="ARBA00023033"/>
    </source>
</evidence>
<evidence type="ECO:0000256" key="9">
    <source>
        <dbReference type="ARBA" id="ARBA00023004"/>
    </source>
</evidence>
<evidence type="ECO:0000256" key="4">
    <source>
        <dbReference type="ARBA" id="ARBA00022617"/>
    </source>
</evidence>
<dbReference type="AlphaFoldDB" id="A0AA87ZET6"/>
<accession>A0AA87ZET6</accession>
<evidence type="ECO:0000256" key="8">
    <source>
        <dbReference type="ARBA" id="ARBA00023002"/>
    </source>
</evidence>
<comment type="caution">
    <text evidence="12">The sequence shown here is derived from an EMBL/GenBank/DDBJ whole genome shotgun (WGS) entry which is preliminary data.</text>
</comment>
<keyword evidence="11" id="KW-0472">Membrane</keyword>
<proteinExistence type="inferred from homology"/>
<dbReference type="GO" id="GO:0016705">
    <property type="term" value="F:oxidoreductase activity, acting on paired donors, with incorporation or reduction of molecular oxygen"/>
    <property type="evidence" value="ECO:0007669"/>
    <property type="project" value="InterPro"/>
</dbReference>
<evidence type="ECO:0000313" key="13">
    <source>
        <dbReference type="Proteomes" id="UP001187192"/>
    </source>
</evidence>
<dbReference type="SUPFAM" id="SSF48264">
    <property type="entry name" value="Cytochrome P450"/>
    <property type="match status" value="1"/>
</dbReference>
<name>A0AA87ZET6_FICCA</name>
<dbReference type="Gene3D" id="1.10.630.10">
    <property type="entry name" value="Cytochrome P450"/>
    <property type="match status" value="2"/>
</dbReference>
<dbReference type="EMBL" id="BTGU01000003">
    <property type="protein sequence ID" value="GMN32552.1"/>
    <property type="molecule type" value="Genomic_DNA"/>
</dbReference>
<evidence type="ECO:0000256" key="6">
    <source>
        <dbReference type="ARBA" id="ARBA00022723"/>
    </source>
</evidence>
<keyword evidence="10" id="KW-0503">Monooxygenase</keyword>
<evidence type="ECO:0000256" key="5">
    <source>
        <dbReference type="ARBA" id="ARBA00022692"/>
    </source>
</evidence>
<keyword evidence="13" id="KW-1185">Reference proteome</keyword>
<dbReference type="PANTHER" id="PTHR47953">
    <property type="entry name" value="OS08G0105600 PROTEIN"/>
    <property type="match status" value="1"/>
</dbReference>
<protein>
    <recommendedName>
        <fullName evidence="14">Cytochrome P450</fullName>
    </recommendedName>
</protein>
<dbReference type="GO" id="GO:0005506">
    <property type="term" value="F:iron ion binding"/>
    <property type="evidence" value="ECO:0007669"/>
    <property type="project" value="InterPro"/>
</dbReference>
<keyword evidence="4" id="KW-0349">Heme</keyword>
<comment type="similarity">
    <text evidence="3">Belongs to the cytochrome P450 family.</text>
</comment>
<dbReference type="Proteomes" id="UP001187192">
    <property type="component" value="Unassembled WGS sequence"/>
</dbReference>
<evidence type="ECO:0000313" key="12">
    <source>
        <dbReference type="EMBL" id="GMN32552.1"/>
    </source>
</evidence>
<keyword evidence="9" id="KW-0408">Iron</keyword>
<dbReference type="GO" id="GO:0004497">
    <property type="term" value="F:monooxygenase activity"/>
    <property type="evidence" value="ECO:0007669"/>
    <property type="project" value="UniProtKB-KW"/>
</dbReference>
<reference evidence="12" key="1">
    <citation type="submission" date="2023-07" db="EMBL/GenBank/DDBJ databases">
        <title>draft genome sequence of fig (Ficus carica).</title>
        <authorList>
            <person name="Takahashi T."/>
            <person name="Nishimura K."/>
        </authorList>
    </citation>
    <scope>NUCLEOTIDE SEQUENCE</scope>
</reference>
<evidence type="ECO:0008006" key="14">
    <source>
        <dbReference type="Google" id="ProtNLM"/>
    </source>
</evidence>
<dbReference type="Pfam" id="PF00067">
    <property type="entry name" value="p450"/>
    <property type="match status" value="2"/>
</dbReference>
<evidence type="ECO:0000256" key="11">
    <source>
        <dbReference type="ARBA" id="ARBA00023136"/>
    </source>
</evidence>
<evidence type="ECO:0000256" key="7">
    <source>
        <dbReference type="ARBA" id="ARBA00022989"/>
    </source>
</evidence>
<comment type="cofactor">
    <cofactor evidence="1">
        <name>heme</name>
        <dbReference type="ChEBI" id="CHEBI:30413"/>
    </cofactor>
</comment>
<dbReference type="GO" id="GO:0020037">
    <property type="term" value="F:heme binding"/>
    <property type="evidence" value="ECO:0007669"/>
    <property type="project" value="InterPro"/>
</dbReference>
<organism evidence="12 13">
    <name type="scientific">Ficus carica</name>
    <name type="common">Common fig</name>
    <dbReference type="NCBI Taxonomy" id="3494"/>
    <lineage>
        <taxon>Eukaryota</taxon>
        <taxon>Viridiplantae</taxon>
        <taxon>Streptophyta</taxon>
        <taxon>Embryophyta</taxon>
        <taxon>Tracheophyta</taxon>
        <taxon>Spermatophyta</taxon>
        <taxon>Magnoliopsida</taxon>
        <taxon>eudicotyledons</taxon>
        <taxon>Gunneridae</taxon>
        <taxon>Pentapetalae</taxon>
        <taxon>rosids</taxon>
        <taxon>fabids</taxon>
        <taxon>Rosales</taxon>
        <taxon>Moraceae</taxon>
        <taxon>Ficeae</taxon>
        <taxon>Ficus</taxon>
    </lineage>
</organism>
<comment type="subcellular location">
    <subcellularLocation>
        <location evidence="2">Membrane</location>
        <topology evidence="2">Single-pass membrane protein</topology>
    </subcellularLocation>
</comment>
<gene>
    <name evidence="12" type="ORF">TIFTF001_003735</name>
</gene>
<evidence type="ECO:0000256" key="1">
    <source>
        <dbReference type="ARBA" id="ARBA00001971"/>
    </source>
</evidence>
<dbReference type="InterPro" id="IPR001128">
    <property type="entry name" value="Cyt_P450"/>
</dbReference>
<keyword evidence="6" id="KW-0479">Metal-binding</keyword>
<keyword evidence="7" id="KW-1133">Transmembrane helix</keyword>
<dbReference type="InterPro" id="IPR036396">
    <property type="entry name" value="Cyt_P450_sf"/>
</dbReference>
<keyword evidence="8" id="KW-0560">Oxidoreductase</keyword>
<sequence>MEAMSFDPPGGLVSSPYGEYWRQMRNICVVELLSPKCVASFWSVREEEVWSLIESISKNSSSHVVNFSAMIISTMIATISRVVFGKKCRHHDEYVSSYWRRHKLRNASIAPHPPAPLLERESRERCQIPGYDIPYKAKRVINAWALGRDPQVWNNADCFEPERFFDSTVDLKGTDFEFVPFGAERRMCPRILFSFPNMELVLAQLFHFDWYSQMVAKWKNVTCPRSIK</sequence>
<dbReference type="InterPro" id="IPR052306">
    <property type="entry name" value="CYP450_71D"/>
</dbReference>
<evidence type="ECO:0000256" key="3">
    <source>
        <dbReference type="ARBA" id="ARBA00010617"/>
    </source>
</evidence>
<keyword evidence="5" id="KW-0812">Transmembrane</keyword>
<evidence type="ECO:0000256" key="2">
    <source>
        <dbReference type="ARBA" id="ARBA00004167"/>
    </source>
</evidence>
<dbReference type="GO" id="GO:0016020">
    <property type="term" value="C:membrane"/>
    <property type="evidence" value="ECO:0007669"/>
    <property type="project" value="UniProtKB-SubCell"/>
</dbReference>